<comment type="caution">
    <text evidence="16">The sequence shown here is derived from an EMBL/GenBank/DDBJ whole genome shotgun (WGS) entry which is preliminary data.</text>
</comment>
<keyword evidence="13 15" id="KW-0472">Membrane</keyword>
<proteinExistence type="inferred from homology"/>
<comment type="subcellular location">
    <subcellularLocation>
        <location evidence="1">Membrane</location>
        <topology evidence="1">Multi-pass membrane protein</topology>
    </subcellularLocation>
</comment>
<evidence type="ECO:0000256" key="12">
    <source>
        <dbReference type="ARBA" id="ARBA00023065"/>
    </source>
</evidence>
<comment type="similarity">
    <text evidence="4">Belongs to the PIGW family.</text>
</comment>
<evidence type="ECO:0000256" key="4">
    <source>
        <dbReference type="ARBA" id="ARBA00007559"/>
    </source>
</evidence>
<dbReference type="Gene3D" id="1.10.520.20">
    <property type="entry name" value="N-terminal domain of the delta subunit of the F1F0-ATP synthase"/>
    <property type="match status" value="1"/>
</dbReference>
<dbReference type="PRINTS" id="PR00125">
    <property type="entry name" value="ATPASEDELTA"/>
</dbReference>
<dbReference type="InterPro" id="IPR000711">
    <property type="entry name" value="ATPase_OSCP/dsu"/>
</dbReference>
<protein>
    <recommendedName>
        <fullName evidence="6">ATP synthase subunit 5, mitochondrial</fullName>
    </recommendedName>
    <alternativeName>
        <fullName evidence="5">GPI-anchored wall transfer protein 1</fullName>
    </alternativeName>
</protein>
<dbReference type="VEuPathDB" id="FungiDB:Malapachy_2363"/>
<dbReference type="Pfam" id="PF00213">
    <property type="entry name" value="OSCP"/>
    <property type="match status" value="1"/>
</dbReference>
<dbReference type="InterPro" id="IPR009447">
    <property type="entry name" value="PIGW/GWT1"/>
</dbReference>
<evidence type="ECO:0000256" key="13">
    <source>
        <dbReference type="ARBA" id="ARBA00023136"/>
    </source>
</evidence>
<feature type="transmembrane region" description="Helical" evidence="15">
    <location>
        <begin position="599"/>
        <end position="617"/>
    </location>
</feature>
<evidence type="ECO:0000313" key="16">
    <source>
        <dbReference type="EMBL" id="KOS15681.1"/>
    </source>
</evidence>
<feature type="transmembrane region" description="Helical" evidence="15">
    <location>
        <begin position="250"/>
        <end position="267"/>
    </location>
</feature>
<keyword evidence="7" id="KW-0813">Transport</keyword>
<dbReference type="AlphaFoldDB" id="A0A0M8MXQ9"/>
<dbReference type="Pfam" id="PF06423">
    <property type="entry name" value="GWT1"/>
    <property type="match status" value="1"/>
</dbReference>
<dbReference type="OrthoDB" id="1262810at2759"/>
<keyword evidence="9 15" id="KW-0812">Transmembrane</keyword>
<dbReference type="GO" id="GO:0006506">
    <property type="term" value="P:GPI anchor biosynthetic process"/>
    <property type="evidence" value="ECO:0007669"/>
    <property type="project" value="UniProtKB-UniPathway"/>
</dbReference>
<organism evidence="16 17">
    <name type="scientific">Malassezia pachydermatis</name>
    <dbReference type="NCBI Taxonomy" id="77020"/>
    <lineage>
        <taxon>Eukaryota</taxon>
        <taxon>Fungi</taxon>
        <taxon>Dikarya</taxon>
        <taxon>Basidiomycota</taxon>
        <taxon>Ustilaginomycotina</taxon>
        <taxon>Malasseziomycetes</taxon>
        <taxon>Malasseziales</taxon>
        <taxon>Malasseziaceae</taxon>
        <taxon>Malassezia</taxon>
    </lineage>
</organism>
<keyword evidence="11 15" id="KW-1133">Transmembrane helix</keyword>
<sequence>MAFRFVPRVLNQTRGYASQAAVRPPVQLEGIAGKYASAAYVSALKRSDKDLAKVESDLKYFNDILKGQSAEAAKLRTFLNNPTLSGEARSKAVSDILGMQKGGSDALTRNLFEALAENGRLNLSEKVIEGFLQLTSAHRGEVIITITSAKPLDKSITSRLESTLKSSQFATTNGAKSVKFDYKVNASLQGGLSVDLGDRSVDLSVANRVNKLNALLRGMYTLSRLVLTPFRIGAKEAWVTGQTGSSVMQINLVCTTALASYALWLWLPRKAQSSLIWEYVVLVVPLTLACTILAESVYLLLGSMLLVTLGLWASRDANASGASSATTTGRPRWAFLTVYRAYLLILTIYCILAVDFPIFPRIFAKCETFGTSLMDLGVGSFVFSQGTVSLRKHTTSFWTTLKRCAPMLLLGLTRVALVKGTEYPEHVTEYGVHWNFFITMGLLLPVTDYVQLMCPQWHWGVVGIVISLLHEYALRGTSLGAWAISEHRDHSNWLSLNKEGITSLPGYCALAFLGLDMASILFHDTSLWAKQKRMLLRSVLAWSLFSFLSLSSWDVSRRMANLMYVLWCTAFNATFLCGFASLSAWLGADHPPPRLLTQVNRHGLLLFLLANIATGLVNLSMQTMYASTWSSLLILHVYMACVCAWSPTLLGTPRRL</sequence>
<evidence type="ECO:0000256" key="10">
    <source>
        <dbReference type="ARBA" id="ARBA00022781"/>
    </source>
</evidence>
<dbReference type="SUPFAM" id="SSF47928">
    <property type="entry name" value="N-terminal domain of the delta subunit of the F1F0-ATP synthase"/>
    <property type="match status" value="1"/>
</dbReference>
<dbReference type="GO" id="GO:0072659">
    <property type="term" value="P:protein localization to plasma membrane"/>
    <property type="evidence" value="ECO:0007669"/>
    <property type="project" value="TreeGrafter"/>
</dbReference>
<evidence type="ECO:0000256" key="14">
    <source>
        <dbReference type="ARBA" id="ARBA00023310"/>
    </source>
</evidence>
<dbReference type="GO" id="GO:0046933">
    <property type="term" value="F:proton-transporting ATP synthase activity, rotational mechanism"/>
    <property type="evidence" value="ECO:0007669"/>
    <property type="project" value="InterPro"/>
</dbReference>
<evidence type="ECO:0000256" key="3">
    <source>
        <dbReference type="ARBA" id="ARBA00007046"/>
    </source>
</evidence>
<feature type="transmembrane region" description="Helical" evidence="15">
    <location>
        <begin position="564"/>
        <end position="587"/>
    </location>
</feature>
<evidence type="ECO:0000256" key="5">
    <source>
        <dbReference type="ARBA" id="ARBA00014495"/>
    </source>
</evidence>
<evidence type="ECO:0000256" key="9">
    <source>
        <dbReference type="ARBA" id="ARBA00022692"/>
    </source>
</evidence>
<dbReference type="HAMAP" id="MF_01416">
    <property type="entry name" value="ATP_synth_delta_bact"/>
    <property type="match status" value="1"/>
</dbReference>
<dbReference type="PANTHER" id="PTHR20661:SF0">
    <property type="entry name" value="PHOSPHATIDYLINOSITOL-GLYCAN BIOSYNTHESIS CLASS W PROTEIN"/>
    <property type="match status" value="1"/>
</dbReference>
<dbReference type="RefSeq" id="XP_017993313.1">
    <property type="nucleotide sequence ID" value="XM_018136854.1"/>
</dbReference>
<dbReference type="UniPathway" id="UPA00196"/>
<feature type="transmembrane region" description="Helical" evidence="15">
    <location>
        <begin position="279"/>
        <end position="312"/>
    </location>
</feature>
<evidence type="ECO:0000256" key="15">
    <source>
        <dbReference type="SAM" id="Phobius"/>
    </source>
</evidence>
<dbReference type="GO" id="GO:0016020">
    <property type="term" value="C:membrane"/>
    <property type="evidence" value="ECO:0007669"/>
    <property type="project" value="UniProtKB-SubCell"/>
</dbReference>
<evidence type="ECO:0000256" key="11">
    <source>
        <dbReference type="ARBA" id="ARBA00022989"/>
    </source>
</evidence>
<dbReference type="EMBL" id="LGAV01000002">
    <property type="protein sequence ID" value="KOS15681.1"/>
    <property type="molecule type" value="Genomic_DNA"/>
</dbReference>
<dbReference type="Proteomes" id="UP000037751">
    <property type="component" value="Unassembled WGS sequence"/>
</dbReference>
<keyword evidence="12" id="KW-0406">Ion transport</keyword>
<dbReference type="STRING" id="77020.A0A0M8MXQ9"/>
<comment type="pathway">
    <text evidence="2">Glycolipid biosynthesis; glycosylphosphatidylinositol-anchor biosynthesis.</text>
</comment>
<keyword evidence="17" id="KW-1185">Reference proteome</keyword>
<evidence type="ECO:0000256" key="1">
    <source>
        <dbReference type="ARBA" id="ARBA00004141"/>
    </source>
</evidence>
<keyword evidence="8" id="KW-0337">GPI-anchor biosynthesis</keyword>
<evidence type="ECO:0000256" key="2">
    <source>
        <dbReference type="ARBA" id="ARBA00004687"/>
    </source>
</evidence>
<dbReference type="InterPro" id="IPR026015">
    <property type="entry name" value="ATP_synth_OSCP/delta_N_sf"/>
</dbReference>
<evidence type="ECO:0000256" key="6">
    <source>
        <dbReference type="ARBA" id="ARBA00014723"/>
    </source>
</evidence>
<dbReference type="PANTHER" id="PTHR20661">
    <property type="entry name" value="PHOSPHATIDYLINOSITOL-GLYCAN BIOSYNTHESIS CLASS W PROTEIN"/>
    <property type="match status" value="1"/>
</dbReference>
<reference evidence="16 17" key="1">
    <citation type="submission" date="2015-07" db="EMBL/GenBank/DDBJ databases">
        <title>Draft Genome Sequence of Malassezia furfur CBS1878 and Malassezia pachydermatis CBS1879.</title>
        <authorList>
            <person name="Triana S."/>
            <person name="Ohm R."/>
            <person name="Gonzalez A."/>
            <person name="DeCock H."/>
            <person name="Restrepo S."/>
            <person name="Celis A."/>
        </authorList>
    </citation>
    <scope>NUCLEOTIDE SEQUENCE [LARGE SCALE GENOMIC DNA]</scope>
    <source>
        <strain evidence="16 17">CBS 1879</strain>
    </source>
</reference>
<keyword evidence="14" id="KW-0066">ATP synthesis</keyword>
<keyword evidence="10" id="KW-0375">Hydrogen ion transport</keyword>
<evidence type="ECO:0000313" key="17">
    <source>
        <dbReference type="Proteomes" id="UP000037751"/>
    </source>
</evidence>
<comment type="similarity">
    <text evidence="3">Belongs to the ATPase delta chain family.</text>
</comment>
<dbReference type="GO" id="GO:0032216">
    <property type="term" value="F:glucosaminyl-phosphatidylinositol O-acyltransferase activity"/>
    <property type="evidence" value="ECO:0007669"/>
    <property type="project" value="TreeGrafter"/>
</dbReference>
<evidence type="ECO:0000256" key="7">
    <source>
        <dbReference type="ARBA" id="ARBA00022448"/>
    </source>
</evidence>
<dbReference type="NCBIfam" id="TIGR01145">
    <property type="entry name" value="ATP_synt_delta"/>
    <property type="match status" value="1"/>
</dbReference>
<feature type="transmembrane region" description="Helical" evidence="15">
    <location>
        <begin position="333"/>
        <end position="354"/>
    </location>
</feature>
<accession>A0A0M8MXQ9</accession>
<name>A0A0M8MXQ9_9BASI</name>
<evidence type="ECO:0000256" key="8">
    <source>
        <dbReference type="ARBA" id="ARBA00022502"/>
    </source>
</evidence>
<gene>
    <name evidence="16" type="ORF">Malapachy_2363</name>
</gene>
<dbReference type="GeneID" id="28728729"/>
<dbReference type="GO" id="GO:0005783">
    <property type="term" value="C:endoplasmic reticulum"/>
    <property type="evidence" value="ECO:0007669"/>
    <property type="project" value="TreeGrafter"/>
</dbReference>
<feature type="transmembrane region" description="Helical" evidence="15">
    <location>
        <begin position="629"/>
        <end position="650"/>
    </location>
</feature>